<dbReference type="InterPro" id="IPR009100">
    <property type="entry name" value="AcylCoA_DH/oxidase_NM_dom_sf"/>
</dbReference>
<dbReference type="PANTHER" id="PTHR48083:SF19">
    <property type="entry name" value="FLAVIN-DEPENDENT MONOOXYGENASE, OXYGENASE SUBUNIT HSAA"/>
    <property type="match status" value="1"/>
</dbReference>
<dbReference type="GO" id="GO:0005737">
    <property type="term" value="C:cytoplasm"/>
    <property type="evidence" value="ECO:0007669"/>
    <property type="project" value="TreeGrafter"/>
</dbReference>
<dbReference type="InterPro" id="IPR050741">
    <property type="entry name" value="Acyl-CoA_dehydrogenase"/>
</dbReference>
<proteinExistence type="inferred from homology"/>
<dbReference type="GO" id="GO:0016712">
    <property type="term" value="F:oxidoreductase activity, acting on paired donors, with incorporation or reduction of molecular oxygen, reduced flavin or flavoprotein as one donor, and incorporation of one atom of oxygen"/>
    <property type="evidence" value="ECO:0007669"/>
    <property type="project" value="TreeGrafter"/>
</dbReference>
<dbReference type="GO" id="GO:0050660">
    <property type="term" value="F:flavin adenine dinucleotide binding"/>
    <property type="evidence" value="ECO:0007669"/>
    <property type="project" value="InterPro"/>
</dbReference>
<dbReference type="InterPro" id="IPR013107">
    <property type="entry name" value="Acyl-CoA_DH_C"/>
</dbReference>
<dbReference type="InterPro" id="IPR013786">
    <property type="entry name" value="AcylCoA_DH/ox_N"/>
</dbReference>
<dbReference type="Gene3D" id="1.10.540.10">
    <property type="entry name" value="Acyl-CoA dehydrogenase/oxidase, N-terminal domain"/>
    <property type="match status" value="1"/>
</dbReference>
<dbReference type="Pfam" id="PF08028">
    <property type="entry name" value="Acyl-CoA_dh_2"/>
    <property type="match status" value="1"/>
</dbReference>
<dbReference type="PANTHER" id="PTHR48083">
    <property type="entry name" value="MEDIUM-CHAIN SPECIFIC ACYL-COA DEHYDROGENASE, MITOCHONDRIAL-RELATED"/>
    <property type="match status" value="1"/>
</dbReference>
<protein>
    <recommendedName>
        <fullName evidence="6">Acyl-CoA dehydrogenase C-terminal domain-containing protein</fullName>
    </recommendedName>
</protein>
<dbReference type="Gene3D" id="1.20.140.10">
    <property type="entry name" value="Butyryl-CoA Dehydrogenase, subunit A, domain 3"/>
    <property type="match status" value="1"/>
</dbReference>
<dbReference type="Pfam" id="PF02771">
    <property type="entry name" value="Acyl-CoA_dh_N"/>
    <property type="match status" value="1"/>
</dbReference>
<reference evidence="5" key="1">
    <citation type="submission" date="2018-05" db="EMBL/GenBank/DDBJ databases">
        <authorList>
            <person name="Lanie J.A."/>
            <person name="Ng W.-L."/>
            <person name="Kazmierczak K.M."/>
            <person name="Andrzejewski T.M."/>
            <person name="Davidsen T.M."/>
            <person name="Wayne K.J."/>
            <person name="Tettelin H."/>
            <person name="Glass J.I."/>
            <person name="Rusch D."/>
            <person name="Podicherti R."/>
            <person name="Tsui H.-C.T."/>
            <person name="Winkler M.E."/>
        </authorList>
    </citation>
    <scope>NUCLEOTIDE SEQUENCE</scope>
</reference>
<feature type="domain" description="Acyl-CoA dehydrogenase C-terminal" evidence="4">
    <location>
        <begin position="247"/>
        <end position="376"/>
    </location>
</feature>
<evidence type="ECO:0008006" key="6">
    <source>
        <dbReference type="Google" id="ProtNLM"/>
    </source>
</evidence>
<evidence type="ECO:0000256" key="2">
    <source>
        <dbReference type="ARBA" id="ARBA00049661"/>
    </source>
</evidence>
<dbReference type="GO" id="GO:0033539">
    <property type="term" value="P:fatty acid beta-oxidation using acyl-CoA dehydrogenase"/>
    <property type="evidence" value="ECO:0007669"/>
    <property type="project" value="TreeGrafter"/>
</dbReference>
<dbReference type="PIRSF" id="PIRSF016578">
    <property type="entry name" value="HsaA"/>
    <property type="match status" value="1"/>
</dbReference>
<dbReference type="GO" id="GO:0003995">
    <property type="term" value="F:acyl-CoA dehydrogenase activity"/>
    <property type="evidence" value="ECO:0007669"/>
    <property type="project" value="TreeGrafter"/>
</dbReference>
<dbReference type="InterPro" id="IPR036250">
    <property type="entry name" value="AcylCo_DH-like_C"/>
</dbReference>
<gene>
    <name evidence="5" type="ORF">METZ01_LOCUS58580</name>
</gene>
<dbReference type="EMBL" id="UINC01003370">
    <property type="protein sequence ID" value="SVA05726.1"/>
    <property type="molecule type" value="Genomic_DNA"/>
</dbReference>
<name>A0A381SP11_9ZZZZ</name>
<evidence type="ECO:0000259" key="3">
    <source>
        <dbReference type="Pfam" id="PF02771"/>
    </source>
</evidence>
<evidence type="ECO:0000256" key="1">
    <source>
        <dbReference type="ARBA" id="ARBA00023002"/>
    </source>
</evidence>
<evidence type="ECO:0000313" key="5">
    <source>
        <dbReference type="EMBL" id="SVA05726.1"/>
    </source>
</evidence>
<accession>A0A381SP11</accession>
<evidence type="ECO:0000259" key="4">
    <source>
        <dbReference type="Pfam" id="PF08028"/>
    </source>
</evidence>
<sequence length="398" mass="44189">MELRQEVWEIHPDEFISRARKLHPVLKQRAQKTREDRKVPKETIQELKDAEFFRMMRPKKWGGYEMNPKYFYDVVFEISRVCPSTGWVLSVVGVHDWQMALLDDQAAQDVWGKDLDTLICSSYMPTGKTTPTEGGVIFNGTWNFSSGCDHAKWAFLGGTMSSSEGPVDLGDIKSFLVPSSDFKIIDDWYTTGLQGSGSKSIVVKDVFVPSYRIHGFKEGFECNSPGIKINKAPIFKLPFGQVFVRAVSMPSVGTAQGALDAYCEYNKSRLSSTGVPASTNPASLHAATVANSAIRAAVLKMRDAYDSLLGYVESKKDFPDYVRAEYRYDAAEAVTSCVNAVQDLLSNSGGRAIHQGNAVNEFLQDMQAFRQHAANQPHALDVNLGSVLFGEPNVDYFS</sequence>
<organism evidence="5">
    <name type="scientific">marine metagenome</name>
    <dbReference type="NCBI Taxonomy" id="408172"/>
    <lineage>
        <taxon>unclassified sequences</taxon>
        <taxon>metagenomes</taxon>
        <taxon>ecological metagenomes</taxon>
    </lineage>
</organism>
<feature type="domain" description="Acyl-CoA dehydrogenase/oxidase N-terminal" evidence="3">
    <location>
        <begin position="26"/>
        <end position="91"/>
    </location>
</feature>
<dbReference type="InterPro" id="IPR037069">
    <property type="entry name" value="AcylCoA_DH/ox_N_sf"/>
</dbReference>
<dbReference type="SUPFAM" id="SSF47203">
    <property type="entry name" value="Acyl-CoA dehydrogenase C-terminal domain-like"/>
    <property type="match status" value="1"/>
</dbReference>
<dbReference type="Gene3D" id="2.40.110.10">
    <property type="entry name" value="Butyryl-CoA Dehydrogenase, subunit A, domain 2"/>
    <property type="match status" value="1"/>
</dbReference>
<comment type="similarity">
    <text evidence="2">Belongs to the HpaH/HsaA monooxygenase family.</text>
</comment>
<keyword evidence="1" id="KW-0560">Oxidoreductase</keyword>
<dbReference type="AlphaFoldDB" id="A0A381SP11"/>
<dbReference type="InterPro" id="IPR046373">
    <property type="entry name" value="Acyl-CoA_Oxase/DH_mid-dom_sf"/>
</dbReference>
<dbReference type="SUPFAM" id="SSF56645">
    <property type="entry name" value="Acyl-CoA dehydrogenase NM domain-like"/>
    <property type="match status" value="1"/>
</dbReference>